<dbReference type="SUPFAM" id="SSF53383">
    <property type="entry name" value="PLP-dependent transferases"/>
    <property type="match status" value="1"/>
</dbReference>
<evidence type="ECO:0000313" key="3">
    <source>
        <dbReference type="EMBL" id="GFR92165.1"/>
    </source>
</evidence>
<name>A0AAV4H6B7_9GAST</name>
<dbReference type="InterPro" id="IPR015422">
    <property type="entry name" value="PyrdxlP-dep_Trfase_small"/>
</dbReference>
<keyword evidence="4" id="KW-1185">Reference proteome</keyword>
<dbReference type="InterPro" id="IPR015421">
    <property type="entry name" value="PyrdxlP-dep_Trfase_major"/>
</dbReference>
<proteinExistence type="predicted"/>
<gene>
    <name evidence="3" type="ORF">ElyMa_000861400</name>
</gene>
<dbReference type="GO" id="GO:0047536">
    <property type="term" value="F:2-aminoadipate transaminase activity"/>
    <property type="evidence" value="ECO:0007669"/>
    <property type="project" value="TreeGrafter"/>
</dbReference>
<keyword evidence="1" id="KW-0732">Signal</keyword>
<sequence>MVTGSATQGLHLVLSLLMESSAPVFVEDPTYFFSLKIFRNDFSSNVVPVPTDETGMDLDELDKKLTSMKPTHGSGASTERYWAVIYVMTVFSNPRGLVYSSVKCNRLVQLARKHDVLVVVDDVYNLLWFQPSEPPSKPLQPPARLLTFDKASDPDYGRSHVISVGTFSKFLAPGIRLGWLEASEKILSRLYTSGLALSSGSFNHYMSRVVSVAFKSGQITQHVEAVRKELSKRMDKLCDALEKHLPNGCSFVKPEGGFYLWLQFPTNVDTFEFLQFSAERYGVAFIPGALASASEGCHNCVRLSISALDEAKAEVGAKELCMAFKEYSMM</sequence>
<dbReference type="CDD" id="cd00609">
    <property type="entry name" value="AAT_like"/>
    <property type="match status" value="1"/>
</dbReference>
<accession>A0AAV4H6B7</accession>
<evidence type="ECO:0000259" key="2">
    <source>
        <dbReference type="Pfam" id="PF00155"/>
    </source>
</evidence>
<organism evidence="3 4">
    <name type="scientific">Elysia marginata</name>
    <dbReference type="NCBI Taxonomy" id="1093978"/>
    <lineage>
        <taxon>Eukaryota</taxon>
        <taxon>Metazoa</taxon>
        <taxon>Spiralia</taxon>
        <taxon>Lophotrochozoa</taxon>
        <taxon>Mollusca</taxon>
        <taxon>Gastropoda</taxon>
        <taxon>Heterobranchia</taxon>
        <taxon>Euthyneura</taxon>
        <taxon>Panpulmonata</taxon>
        <taxon>Sacoglossa</taxon>
        <taxon>Placobranchoidea</taxon>
        <taxon>Plakobranchidae</taxon>
        <taxon>Elysia</taxon>
    </lineage>
</organism>
<dbReference type="Proteomes" id="UP000762676">
    <property type="component" value="Unassembled WGS sequence"/>
</dbReference>
<protein>
    <recommendedName>
        <fullName evidence="2">Aminotransferase class I/classII large domain-containing protein</fullName>
    </recommendedName>
</protein>
<evidence type="ECO:0000256" key="1">
    <source>
        <dbReference type="SAM" id="SignalP"/>
    </source>
</evidence>
<reference evidence="3 4" key="1">
    <citation type="journal article" date="2021" name="Elife">
        <title>Chloroplast acquisition without the gene transfer in kleptoplastic sea slugs, Plakobranchus ocellatus.</title>
        <authorList>
            <person name="Maeda T."/>
            <person name="Takahashi S."/>
            <person name="Yoshida T."/>
            <person name="Shimamura S."/>
            <person name="Takaki Y."/>
            <person name="Nagai Y."/>
            <person name="Toyoda A."/>
            <person name="Suzuki Y."/>
            <person name="Arimoto A."/>
            <person name="Ishii H."/>
            <person name="Satoh N."/>
            <person name="Nishiyama T."/>
            <person name="Hasebe M."/>
            <person name="Maruyama T."/>
            <person name="Minagawa J."/>
            <person name="Obokata J."/>
            <person name="Shigenobu S."/>
        </authorList>
    </citation>
    <scope>NUCLEOTIDE SEQUENCE [LARGE SCALE GENOMIC DNA]</scope>
</reference>
<evidence type="ECO:0000313" key="4">
    <source>
        <dbReference type="Proteomes" id="UP000762676"/>
    </source>
</evidence>
<feature type="chain" id="PRO_5043943624" description="Aminotransferase class I/classII large domain-containing protein" evidence="1">
    <location>
        <begin position="27"/>
        <end position="330"/>
    </location>
</feature>
<dbReference type="Pfam" id="PF00155">
    <property type="entry name" value="Aminotran_1_2"/>
    <property type="match status" value="1"/>
</dbReference>
<dbReference type="AlphaFoldDB" id="A0AAV4H6B7"/>
<dbReference type="PANTHER" id="PTHR42858:SF1">
    <property type="entry name" value="LD15494P"/>
    <property type="match status" value="1"/>
</dbReference>
<comment type="caution">
    <text evidence="3">The sequence shown here is derived from an EMBL/GenBank/DDBJ whole genome shotgun (WGS) entry which is preliminary data.</text>
</comment>
<dbReference type="InterPro" id="IPR015424">
    <property type="entry name" value="PyrdxlP-dep_Trfase"/>
</dbReference>
<dbReference type="EMBL" id="BMAT01001771">
    <property type="protein sequence ID" value="GFR92165.1"/>
    <property type="molecule type" value="Genomic_DNA"/>
</dbReference>
<dbReference type="Gene3D" id="3.40.640.10">
    <property type="entry name" value="Type I PLP-dependent aspartate aminotransferase-like (Major domain)"/>
    <property type="match status" value="1"/>
</dbReference>
<feature type="signal peptide" evidence="1">
    <location>
        <begin position="1"/>
        <end position="26"/>
    </location>
</feature>
<dbReference type="InterPro" id="IPR004839">
    <property type="entry name" value="Aminotransferase_I/II_large"/>
</dbReference>
<dbReference type="Gene3D" id="3.90.1150.10">
    <property type="entry name" value="Aspartate Aminotransferase, domain 1"/>
    <property type="match status" value="1"/>
</dbReference>
<feature type="domain" description="Aminotransferase class I/classII large" evidence="2">
    <location>
        <begin position="2"/>
        <end position="318"/>
    </location>
</feature>
<dbReference type="PANTHER" id="PTHR42858">
    <property type="entry name" value="AMINOTRANSFERASE"/>
    <property type="match status" value="1"/>
</dbReference>
<dbReference type="GO" id="GO:0030170">
    <property type="term" value="F:pyridoxal phosphate binding"/>
    <property type="evidence" value="ECO:0007669"/>
    <property type="project" value="InterPro"/>
</dbReference>